<dbReference type="SUPFAM" id="SSF52507">
    <property type="entry name" value="Homo-oligomeric flavin-containing Cys decarboxylases, HFCD"/>
    <property type="match status" value="1"/>
</dbReference>
<evidence type="ECO:0000256" key="1">
    <source>
        <dbReference type="ARBA" id="ARBA00022993"/>
    </source>
</evidence>
<dbReference type="PROSITE" id="PS51808">
    <property type="entry name" value="CHCH"/>
    <property type="match status" value="1"/>
</dbReference>
<evidence type="ECO:0000256" key="2">
    <source>
        <dbReference type="ARBA" id="ARBA00038350"/>
    </source>
</evidence>
<protein>
    <recommendedName>
        <fullName evidence="3">Flavoprotein domain-containing protein</fullName>
    </recommendedName>
</protein>
<dbReference type="GO" id="GO:0010181">
    <property type="term" value="F:FMN binding"/>
    <property type="evidence" value="ECO:0007669"/>
    <property type="project" value="TreeGrafter"/>
</dbReference>
<name>A0AAD5PZY9_9CRUS</name>
<evidence type="ECO:0000313" key="5">
    <source>
        <dbReference type="Proteomes" id="UP000820818"/>
    </source>
</evidence>
<comment type="caution">
    <text evidence="4">The sequence shown here is derived from an EMBL/GenBank/DDBJ whole genome shotgun (WGS) entry which is preliminary data.</text>
</comment>
<evidence type="ECO:0000313" key="4">
    <source>
        <dbReference type="EMBL" id="KAI9561645.1"/>
    </source>
</evidence>
<accession>A0AAD5PZY9</accession>
<dbReference type="InterPro" id="IPR003382">
    <property type="entry name" value="Flavoprotein"/>
</dbReference>
<feature type="domain" description="Flavoprotein" evidence="3">
    <location>
        <begin position="82"/>
        <end position="230"/>
    </location>
</feature>
<dbReference type="GO" id="GO:0015937">
    <property type="term" value="P:coenzyme A biosynthetic process"/>
    <property type="evidence" value="ECO:0007669"/>
    <property type="project" value="UniProtKB-KW"/>
</dbReference>
<keyword evidence="5" id="KW-1185">Reference proteome</keyword>
<dbReference type="EMBL" id="WJBH02000003">
    <property type="protein sequence ID" value="KAI9561645.1"/>
    <property type="molecule type" value="Genomic_DNA"/>
</dbReference>
<keyword evidence="1" id="KW-0173">Coenzyme A biosynthesis</keyword>
<evidence type="ECO:0000259" key="3">
    <source>
        <dbReference type="Pfam" id="PF02441"/>
    </source>
</evidence>
<dbReference type="InterPro" id="IPR036551">
    <property type="entry name" value="Flavin_trans-like"/>
</dbReference>
<dbReference type="Pfam" id="PF02441">
    <property type="entry name" value="Flavoprotein"/>
    <property type="match status" value="1"/>
</dbReference>
<dbReference type="GO" id="GO:0071513">
    <property type="term" value="C:phosphopantothenoylcysteine decarboxylase complex"/>
    <property type="evidence" value="ECO:0007669"/>
    <property type="project" value="TreeGrafter"/>
</dbReference>
<dbReference type="PANTHER" id="PTHR14359">
    <property type="entry name" value="HOMO-OLIGOMERIC FLAVIN CONTAINING CYS DECARBOXYLASE FAMILY"/>
    <property type="match status" value="1"/>
</dbReference>
<sequence length="236" mass="26639">MASNTFGQKTFNPAPPAKGSFPLDHEGECKRFMLRYMICLRENNNQNNKCREVSKDYLDCRMQKQLMVKEDWAKLGFGDLVGSVATIKVNELVDQLKINNFEVQTIVTKSAQHFLKTDRIDCKVWSDEDEWDVWKDRAPLDANSLAKIAQGICDNLLTCTVRAWDLAKPLLFCPAMNTHMWNHPLTAEHINKLKAFGYIEIPCISKTLICGDSGAGAMAEIKTIVNQVVNLSKGKV</sequence>
<dbReference type="Gene3D" id="3.40.50.1950">
    <property type="entry name" value="Flavin prenyltransferase-like"/>
    <property type="match status" value="1"/>
</dbReference>
<dbReference type="PANTHER" id="PTHR14359:SF6">
    <property type="entry name" value="PHOSPHOPANTOTHENOYLCYSTEINE DECARBOXYLASE"/>
    <property type="match status" value="1"/>
</dbReference>
<proteinExistence type="inferred from homology"/>
<dbReference type="AlphaFoldDB" id="A0AAD5PZY9"/>
<reference evidence="4 5" key="1">
    <citation type="submission" date="2022-05" db="EMBL/GenBank/DDBJ databases">
        <title>A multi-omics perspective on studying reproductive biology in Daphnia sinensis.</title>
        <authorList>
            <person name="Jia J."/>
        </authorList>
    </citation>
    <scope>NUCLEOTIDE SEQUENCE [LARGE SCALE GENOMIC DNA]</scope>
    <source>
        <strain evidence="4 5">WSL</strain>
    </source>
</reference>
<dbReference type="Proteomes" id="UP000820818">
    <property type="component" value="Linkage Group LG3"/>
</dbReference>
<organism evidence="4 5">
    <name type="scientific">Daphnia sinensis</name>
    <dbReference type="NCBI Taxonomy" id="1820382"/>
    <lineage>
        <taxon>Eukaryota</taxon>
        <taxon>Metazoa</taxon>
        <taxon>Ecdysozoa</taxon>
        <taxon>Arthropoda</taxon>
        <taxon>Crustacea</taxon>
        <taxon>Branchiopoda</taxon>
        <taxon>Diplostraca</taxon>
        <taxon>Cladocera</taxon>
        <taxon>Anomopoda</taxon>
        <taxon>Daphniidae</taxon>
        <taxon>Daphnia</taxon>
        <taxon>Daphnia similis group</taxon>
    </lineage>
</organism>
<dbReference type="GO" id="GO:0004633">
    <property type="term" value="F:phosphopantothenoylcysteine decarboxylase activity"/>
    <property type="evidence" value="ECO:0007669"/>
    <property type="project" value="TreeGrafter"/>
</dbReference>
<comment type="similarity">
    <text evidence="2">Belongs to the HFCD (homooligomeric flavin containing Cys decarboxylase) superfamily.</text>
</comment>
<gene>
    <name evidence="4" type="ORF">GHT06_012605</name>
</gene>